<accession>A0A8X6NIB7</accession>
<feature type="chain" id="PRO_5036467278" evidence="1">
    <location>
        <begin position="18"/>
        <end position="87"/>
    </location>
</feature>
<name>A0A8X6NIB7_NEPPI</name>
<reference evidence="2" key="1">
    <citation type="submission" date="2020-08" db="EMBL/GenBank/DDBJ databases">
        <title>Multicomponent nature underlies the extraordinary mechanical properties of spider dragline silk.</title>
        <authorList>
            <person name="Kono N."/>
            <person name="Nakamura H."/>
            <person name="Mori M."/>
            <person name="Yoshida Y."/>
            <person name="Ohtoshi R."/>
            <person name="Malay A.D."/>
            <person name="Moran D.A.P."/>
            <person name="Tomita M."/>
            <person name="Numata K."/>
            <person name="Arakawa K."/>
        </authorList>
    </citation>
    <scope>NUCLEOTIDE SEQUENCE</scope>
</reference>
<dbReference type="Proteomes" id="UP000887013">
    <property type="component" value="Unassembled WGS sequence"/>
</dbReference>
<gene>
    <name evidence="2" type="ORF">NPIL_527201</name>
</gene>
<feature type="signal peptide" evidence="1">
    <location>
        <begin position="1"/>
        <end position="17"/>
    </location>
</feature>
<keyword evidence="3" id="KW-1185">Reference proteome</keyword>
<evidence type="ECO:0000256" key="1">
    <source>
        <dbReference type="SAM" id="SignalP"/>
    </source>
</evidence>
<evidence type="ECO:0000313" key="3">
    <source>
        <dbReference type="Proteomes" id="UP000887013"/>
    </source>
</evidence>
<dbReference type="EMBL" id="BMAW01058383">
    <property type="protein sequence ID" value="GFT16020.1"/>
    <property type="molecule type" value="Genomic_DNA"/>
</dbReference>
<keyword evidence="1" id="KW-0732">Signal</keyword>
<sequence>MLKPTIFLSSTLQCFLAWEISPIIQAPTTLTTMATIYENLIDQDMYSSDCSSSRVSTPSIAEHPLSTCYQLKKSRPRTPEISRCNRL</sequence>
<proteinExistence type="predicted"/>
<dbReference type="AlphaFoldDB" id="A0A8X6NIB7"/>
<organism evidence="2 3">
    <name type="scientific">Nephila pilipes</name>
    <name type="common">Giant wood spider</name>
    <name type="synonym">Nephila maculata</name>
    <dbReference type="NCBI Taxonomy" id="299642"/>
    <lineage>
        <taxon>Eukaryota</taxon>
        <taxon>Metazoa</taxon>
        <taxon>Ecdysozoa</taxon>
        <taxon>Arthropoda</taxon>
        <taxon>Chelicerata</taxon>
        <taxon>Arachnida</taxon>
        <taxon>Araneae</taxon>
        <taxon>Araneomorphae</taxon>
        <taxon>Entelegynae</taxon>
        <taxon>Araneoidea</taxon>
        <taxon>Nephilidae</taxon>
        <taxon>Nephila</taxon>
    </lineage>
</organism>
<comment type="caution">
    <text evidence="2">The sequence shown here is derived from an EMBL/GenBank/DDBJ whole genome shotgun (WGS) entry which is preliminary data.</text>
</comment>
<protein>
    <submittedName>
        <fullName evidence="2">Uncharacterized protein</fullName>
    </submittedName>
</protein>
<evidence type="ECO:0000313" key="2">
    <source>
        <dbReference type="EMBL" id="GFT16020.1"/>
    </source>
</evidence>